<gene>
    <name evidence="1" type="ORF">METZ01_LOCUS501195</name>
</gene>
<dbReference type="AlphaFoldDB" id="A0A383DV27"/>
<dbReference type="EMBL" id="UINC01220432">
    <property type="protein sequence ID" value="SVE48341.1"/>
    <property type="molecule type" value="Genomic_DNA"/>
</dbReference>
<evidence type="ECO:0000313" key="1">
    <source>
        <dbReference type="EMBL" id="SVE48341.1"/>
    </source>
</evidence>
<accession>A0A383DV27</accession>
<organism evidence="1">
    <name type="scientific">marine metagenome</name>
    <dbReference type="NCBI Taxonomy" id="408172"/>
    <lineage>
        <taxon>unclassified sequences</taxon>
        <taxon>metagenomes</taxon>
        <taxon>ecological metagenomes</taxon>
    </lineage>
</organism>
<name>A0A383DV27_9ZZZZ</name>
<sequence>MITMSPDYINVHPIFDGIIDNPKFA</sequence>
<feature type="non-terminal residue" evidence="1">
    <location>
        <position position="25"/>
    </location>
</feature>
<protein>
    <submittedName>
        <fullName evidence="1">Uncharacterized protein</fullName>
    </submittedName>
</protein>
<reference evidence="1" key="1">
    <citation type="submission" date="2018-05" db="EMBL/GenBank/DDBJ databases">
        <authorList>
            <person name="Lanie J.A."/>
            <person name="Ng W.-L."/>
            <person name="Kazmierczak K.M."/>
            <person name="Andrzejewski T.M."/>
            <person name="Davidsen T.M."/>
            <person name="Wayne K.J."/>
            <person name="Tettelin H."/>
            <person name="Glass J.I."/>
            <person name="Rusch D."/>
            <person name="Podicherti R."/>
            <person name="Tsui H.-C.T."/>
            <person name="Winkler M.E."/>
        </authorList>
    </citation>
    <scope>NUCLEOTIDE SEQUENCE</scope>
</reference>
<proteinExistence type="predicted"/>